<evidence type="ECO:0000313" key="4">
    <source>
        <dbReference type="WBParaSite" id="ASIM_0000789701-mRNA-1"/>
    </source>
</evidence>
<protein>
    <submittedName>
        <fullName evidence="4">Clathrin light chain</fullName>
    </submittedName>
</protein>
<evidence type="ECO:0000256" key="1">
    <source>
        <dbReference type="SAM" id="MobiDB-lite"/>
    </source>
</evidence>
<feature type="region of interest" description="Disordered" evidence="1">
    <location>
        <begin position="1"/>
        <end position="61"/>
    </location>
</feature>
<dbReference type="WBParaSite" id="ASIM_0000789701-mRNA-1">
    <property type="protein sequence ID" value="ASIM_0000789701-mRNA-1"/>
    <property type="gene ID" value="ASIM_0000789701"/>
</dbReference>
<organism evidence="4">
    <name type="scientific">Anisakis simplex</name>
    <name type="common">Herring worm</name>
    <dbReference type="NCBI Taxonomy" id="6269"/>
    <lineage>
        <taxon>Eukaryota</taxon>
        <taxon>Metazoa</taxon>
        <taxon>Ecdysozoa</taxon>
        <taxon>Nematoda</taxon>
        <taxon>Chromadorea</taxon>
        <taxon>Rhabditida</taxon>
        <taxon>Spirurina</taxon>
        <taxon>Ascaridomorpha</taxon>
        <taxon>Ascaridoidea</taxon>
        <taxon>Anisakidae</taxon>
        <taxon>Anisakis</taxon>
        <taxon>Anisakis simplex complex</taxon>
    </lineage>
</organism>
<reference evidence="2 3" key="2">
    <citation type="submission" date="2018-11" db="EMBL/GenBank/DDBJ databases">
        <authorList>
            <consortium name="Pathogen Informatics"/>
        </authorList>
    </citation>
    <scope>NUCLEOTIDE SEQUENCE [LARGE SCALE GENOMIC DNA]</scope>
</reference>
<reference evidence="4" key="1">
    <citation type="submission" date="2017-02" db="UniProtKB">
        <authorList>
            <consortium name="WormBaseParasite"/>
        </authorList>
    </citation>
    <scope>IDENTIFICATION</scope>
</reference>
<feature type="compositionally biased region" description="Polar residues" evidence="1">
    <location>
        <begin position="30"/>
        <end position="60"/>
    </location>
</feature>
<dbReference type="EMBL" id="UYRR01019037">
    <property type="protein sequence ID" value="VDK29721.1"/>
    <property type="molecule type" value="Genomic_DNA"/>
</dbReference>
<accession>A0A0M3JJS6</accession>
<dbReference type="OrthoDB" id="10601718at2759"/>
<dbReference type="Proteomes" id="UP000267096">
    <property type="component" value="Unassembled WGS sequence"/>
</dbReference>
<evidence type="ECO:0000313" key="3">
    <source>
        <dbReference type="Proteomes" id="UP000267096"/>
    </source>
</evidence>
<sequence>MSVIDISADWQDEFGQNGSEILQSPRDDSSVNLESPRTEEQSQFDSTPDEPSQPQNNADQDQLVLLNQLKL</sequence>
<name>A0A0M3JJS6_ANISI</name>
<proteinExistence type="predicted"/>
<dbReference type="AlphaFoldDB" id="A0A0M3JJS6"/>
<gene>
    <name evidence="2" type="ORF">ASIM_LOCUS7663</name>
</gene>
<keyword evidence="3" id="KW-1185">Reference proteome</keyword>
<evidence type="ECO:0000313" key="2">
    <source>
        <dbReference type="EMBL" id="VDK29721.1"/>
    </source>
</evidence>